<organism evidence="1 2">
    <name type="scientific">Caerostris darwini</name>
    <dbReference type="NCBI Taxonomy" id="1538125"/>
    <lineage>
        <taxon>Eukaryota</taxon>
        <taxon>Metazoa</taxon>
        <taxon>Ecdysozoa</taxon>
        <taxon>Arthropoda</taxon>
        <taxon>Chelicerata</taxon>
        <taxon>Arachnida</taxon>
        <taxon>Araneae</taxon>
        <taxon>Araneomorphae</taxon>
        <taxon>Entelegynae</taxon>
        <taxon>Araneoidea</taxon>
        <taxon>Araneidae</taxon>
        <taxon>Caerostris</taxon>
    </lineage>
</organism>
<dbReference type="Proteomes" id="UP001054837">
    <property type="component" value="Unassembled WGS sequence"/>
</dbReference>
<evidence type="ECO:0000313" key="1">
    <source>
        <dbReference type="EMBL" id="GIY46489.1"/>
    </source>
</evidence>
<evidence type="ECO:0000313" key="2">
    <source>
        <dbReference type="Proteomes" id="UP001054837"/>
    </source>
</evidence>
<proteinExistence type="predicted"/>
<comment type="caution">
    <text evidence="1">The sequence shown here is derived from an EMBL/GenBank/DDBJ whole genome shotgun (WGS) entry which is preliminary data.</text>
</comment>
<sequence length="102" mass="12105">MNDEFPTFRKLGYGKQDEEECRRISNIKKNSVMESKKVYPTLKNSVKKQDKEECRRISNIQKTRLWKARRGGMQAYIKKNSVMESKTYIQDLKKFGYGKQGM</sequence>
<name>A0AAV4TK44_9ARAC</name>
<protein>
    <submittedName>
        <fullName evidence="1">Uncharacterized protein</fullName>
    </submittedName>
</protein>
<dbReference type="AlphaFoldDB" id="A0AAV4TK44"/>
<keyword evidence="2" id="KW-1185">Reference proteome</keyword>
<dbReference type="EMBL" id="BPLQ01009773">
    <property type="protein sequence ID" value="GIY46489.1"/>
    <property type="molecule type" value="Genomic_DNA"/>
</dbReference>
<accession>A0AAV4TK44</accession>
<gene>
    <name evidence="1" type="ORF">CDAR_248111</name>
</gene>
<reference evidence="1 2" key="1">
    <citation type="submission" date="2021-06" db="EMBL/GenBank/DDBJ databases">
        <title>Caerostris darwini draft genome.</title>
        <authorList>
            <person name="Kono N."/>
            <person name="Arakawa K."/>
        </authorList>
    </citation>
    <scope>NUCLEOTIDE SEQUENCE [LARGE SCALE GENOMIC DNA]</scope>
</reference>